<dbReference type="EMBL" id="PJMW01000002">
    <property type="protein sequence ID" value="PKV81030.1"/>
    <property type="molecule type" value="Genomic_DNA"/>
</dbReference>
<dbReference type="InterPro" id="IPR008258">
    <property type="entry name" value="Transglycosylase_SLT_dom_1"/>
</dbReference>
<evidence type="ECO:0000313" key="6">
    <source>
        <dbReference type="Proteomes" id="UP000233766"/>
    </source>
</evidence>
<feature type="region of interest" description="Disordered" evidence="1">
    <location>
        <begin position="527"/>
        <end position="554"/>
    </location>
</feature>
<evidence type="ECO:0000259" key="4">
    <source>
        <dbReference type="Pfam" id="PF26571"/>
    </source>
</evidence>
<evidence type="ECO:0000259" key="2">
    <source>
        <dbReference type="Pfam" id="PF01464"/>
    </source>
</evidence>
<evidence type="ECO:0000313" key="5">
    <source>
        <dbReference type="EMBL" id="PKV81030.1"/>
    </source>
</evidence>
<dbReference type="AlphaFoldDB" id="A0A2N3VHD5"/>
<dbReference type="Pfam" id="PF26571">
    <property type="entry name" value="VldE"/>
    <property type="match status" value="1"/>
</dbReference>
<feature type="compositionally biased region" description="Low complexity" evidence="1">
    <location>
        <begin position="188"/>
        <end position="202"/>
    </location>
</feature>
<dbReference type="PANTHER" id="PTHR21666:SF270">
    <property type="entry name" value="MUREIN HYDROLASE ACTIVATOR ENVC"/>
    <property type="match status" value="1"/>
</dbReference>
<dbReference type="Gene3D" id="1.10.530.10">
    <property type="match status" value="1"/>
</dbReference>
<gene>
    <name evidence="5" type="ORF">ATK86_5476</name>
</gene>
<dbReference type="CDD" id="cd13399">
    <property type="entry name" value="Slt35-like"/>
    <property type="match status" value="1"/>
</dbReference>
<dbReference type="RefSeq" id="WP_143876108.1">
    <property type="nucleotide sequence ID" value="NZ_PJMW01000002.1"/>
</dbReference>
<dbReference type="InterPro" id="IPR058593">
    <property type="entry name" value="ARB_07466-like_C"/>
</dbReference>
<dbReference type="PANTHER" id="PTHR21666">
    <property type="entry name" value="PEPTIDASE-RELATED"/>
    <property type="match status" value="1"/>
</dbReference>
<dbReference type="InterPro" id="IPR011055">
    <property type="entry name" value="Dup_hybrid_motif"/>
</dbReference>
<evidence type="ECO:0000256" key="1">
    <source>
        <dbReference type="SAM" id="MobiDB-lite"/>
    </source>
</evidence>
<keyword evidence="6" id="KW-1185">Reference proteome</keyword>
<dbReference type="Pfam" id="PF01464">
    <property type="entry name" value="SLT"/>
    <property type="match status" value="1"/>
</dbReference>
<reference evidence="5 6" key="1">
    <citation type="submission" date="2017-12" db="EMBL/GenBank/DDBJ databases">
        <title>Sequencing the genomes of 1000 Actinobacteria strains.</title>
        <authorList>
            <person name="Klenk H.-P."/>
        </authorList>
    </citation>
    <scope>NUCLEOTIDE SEQUENCE [LARGE SCALE GENOMIC DNA]</scope>
    <source>
        <strain evidence="5 6">DSM 44489</strain>
    </source>
</reference>
<dbReference type="Proteomes" id="UP000233766">
    <property type="component" value="Unassembled WGS sequence"/>
</dbReference>
<feature type="domain" description="Transglycosylase SLT" evidence="2">
    <location>
        <begin position="406"/>
        <end position="448"/>
    </location>
</feature>
<organism evidence="5 6">
    <name type="scientific">Nocardia fluminea</name>
    <dbReference type="NCBI Taxonomy" id="134984"/>
    <lineage>
        <taxon>Bacteria</taxon>
        <taxon>Bacillati</taxon>
        <taxon>Actinomycetota</taxon>
        <taxon>Actinomycetes</taxon>
        <taxon>Mycobacteriales</taxon>
        <taxon>Nocardiaceae</taxon>
        <taxon>Nocardia</taxon>
    </lineage>
</organism>
<sequence length="554" mass="57264">MSSAARATVAVVGAVLMLLGLVLFAGVVEEEGCAPSAVPSGAASATGDARTMPMAEGSYTLTSGFGMRWGTNHQGQDFAAVSKTPIYAVADGLVVRVGAASGFGIWVVIDHNIDGETVSSVYGHMFADDVRVEQGQNVRIGQLIAGVGYNGHTVPAGPDGAHLHLEIWTGGGRFGGGTAIDPMPWLQSGSATTSSVGSSETAPSMTPTPSVNTVIEAGTAAGAELAPMPAAIGSERGLQVDTIRVARKIVQRFAQVREIGGQREDSLPDHPSGRAIDIMVPDSTSGEGKALGDRIADFVLTNASALRIDYLIWRQTYRSASGDSNVMEDRGGATANHMDHVHVTTLGGGYPDGTPIGPVATSPADAPTSTVCGPSAGDTDLAPGTVPAELAVWYRLGGTVCPQVGAPLLAAQGKQESGFQRGLTSSAGAQGLAQFLPGTATALASDGQPYVIDADGNGVASVWDDGDAIIGQARYLCDIADHVDTWIEQSKVVAPQRCCGALSRRLQRRRIRRAAVGRISHGFTGLRSSDPPVCGQHSRDGHPDVDDDELRTPW</sequence>
<dbReference type="InterPro" id="IPR023346">
    <property type="entry name" value="Lysozyme-like_dom_sf"/>
</dbReference>
<feature type="region of interest" description="Disordered" evidence="1">
    <location>
        <begin position="188"/>
        <end position="210"/>
    </location>
</feature>
<dbReference type="Gene3D" id="2.70.70.10">
    <property type="entry name" value="Glucose Permease (Domain IIA)"/>
    <property type="match status" value="1"/>
</dbReference>
<comment type="caution">
    <text evidence="5">The sequence shown here is derived from an EMBL/GenBank/DDBJ whole genome shotgun (WGS) entry which is preliminary data.</text>
</comment>
<dbReference type="GO" id="GO:0004222">
    <property type="term" value="F:metalloendopeptidase activity"/>
    <property type="evidence" value="ECO:0007669"/>
    <property type="project" value="TreeGrafter"/>
</dbReference>
<accession>A0A2N3VHD5</accession>
<dbReference type="InterPro" id="IPR050570">
    <property type="entry name" value="Cell_wall_metabolism_enzyme"/>
</dbReference>
<dbReference type="SUPFAM" id="SSF53955">
    <property type="entry name" value="Lysozyme-like"/>
    <property type="match status" value="1"/>
</dbReference>
<dbReference type="CDD" id="cd12797">
    <property type="entry name" value="M23_peptidase"/>
    <property type="match status" value="1"/>
</dbReference>
<feature type="compositionally biased region" description="Acidic residues" evidence="1">
    <location>
        <begin position="545"/>
        <end position="554"/>
    </location>
</feature>
<dbReference type="InterPro" id="IPR016047">
    <property type="entry name" value="M23ase_b-sheet_dom"/>
</dbReference>
<feature type="domain" description="ARB-07466-like C-terminal" evidence="4">
    <location>
        <begin position="235"/>
        <end position="338"/>
    </location>
</feature>
<dbReference type="SUPFAM" id="SSF51261">
    <property type="entry name" value="Duplicated hybrid motif"/>
    <property type="match status" value="1"/>
</dbReference>
<protein>
    <submittedName>
        <fullName evidence="5">Transglycosylase protein with SLT domain</fullName>
    </submittedName>
</protein>
<evidence type="ECO:0000259" key="3">
    <source>
        <dbReference type="Pfam" id="PF01551"/>
    </source>
</evidence>
<name>A0A2N3VHD5_9NOCA</name>
<proteinExistence type="predicted"/>
<dbReference type="Pfam" id="PF01551">
    <property type="entry name" value="Peptidase_M23"/>
    <property type="match status" value="1"/>
</dbReference>
<dbReference type="OrthoDB" id="2989771at2"/>
<feature type="domain" description="M23ase beta-sheet core" evidence="3">
    <location>
        <begin position="72"/>
        <end position="171"/>
    </location>
</feature>